<dbReference type="AlphaFoldDB" id="A2ETL8"/>
<dbReference type="KEGG" id="tva:4761835"/>
<feature type="transmembrane region" description="Helical" evidence="2">
    <location>
        <begin position="317"/>
        <end position="340"/>
    </location>
</feature>
<reference evidence="3" key="1">
    <citation type="submission" date="2006-10" db="EMBL/GenBank/DDBJ databases">
        <authorList>
            <person name="Amadeo P."/>
            <person name="Zhao Q."/>
            <person name="Wortman J."/>
            <person name="Fraser-Liggett C."/>
            <person name="Carlton J."/>
        </authorList>
    </citation>
    <scope>NUCLEOTIDE SEQUENCE</scope>
    <source>
        <strain evidence="3">G3</strain>
    </source>
</reference>
<name>A2ETL8_TRIV3</name>
<feature type="compositionally biased region" description="Polar residues" evidence="1">
    <location>
        <begin position="373"/>
        <end position="396"/>
    </location>
</feature>
<reference evidence="3" key="2">
    <citation type="journal article" date="2007" name="Science">
        <title>Draft genome sequence of the sexually transmitted pathogen Trichomonas vaginalis.</title>
        <authorList>
            <person name="Carlton J.M."/>
            <person name="Hirt R.P."/>
            <person name="Silva J.C."/>
            <person name="Delcher A.L."/>
            <person name="Schatz M."/>
            <person name="Zhao Q."/>
            <person name="Wortman J.R."/>
            <person name="Bidwell S.L."/>
            <person name="Alsmark U.C.M."/>
            <person name="Besteiro S."/>
            <person name="Sicheritz-Ponten T."/>
            <person name="Noel C.J."/>
            <person name="Dacks J.B."/>
            <person name="Foster P.G."/>
            <person name="Simillion C."/>
            <person name="Van de Peer Y."/>
            <person name="Miranda-Saavedra D."/>
            <person name="Barton G.J."/>
            <person name="Westrop G.D."/>
            <person name="Mueller S."/>
            <person name="Dessi D."/>
            <person name="Fiori P.L."/>
            <person name="Ren Q."/>
            <person name="Paulsen I."/>
            <person name="Zhang H."/>
            <person name="Bastida-Corcuera F.D."/>
            <person name="Simoes-Barbosa A."/>
            <person name="Brown M.T."/>
            <person name="Hayes R.D."/>
            <person name="Mukherjee M."/>
            <person name="Okumura C.Y."/>
            <person name="Schneider R."/>
            <person name="Smith A.J."/>
            <person name="Vanacova S."/>
            <person name="Villalvazo M."/>
            <person name="Haas B.J."/>
            <person name="Pertea M."/>
            <person name="Feldblyum T.V."/>
            <person name="Utterback T.R."/>
            <person name="Shu C.L."/>
            <person name="Osoegawa K."/>
            <person name="de Jong P.J."/>
            <person name="Hrdy I."/>
            <person name="Horvathova L."/>
            <person name="Zubacova Z."/>
            <person name="Dolezal P."/>
            <person name="Malik S.B."/>
            <person name="Logsdon J.M. Jr."/>
            <person name="Henze K."/>
            <person name="Gupta A."/>
            <person name="Wang C.C."/>
            <person name="Dunne R.L."/>
            <person name="Upcroft J.A."/>
            <person name="Upcroft P."/>
            <person name="White O."/>
            <person name="Salzberg S.L."/>
            <person name="Tang P."/>
            <person name="Chiu C.-H."/>
            <person name="Lee Y.-S."/>
            <person name="Embley T.M."/>
            <person name="Coombs G.H."/>
            <person name="Mottram J.C."/>
            <person name="Tachezy J."/>
            <person name="Fraser-Liggett C.M."/>
            <person name="Johnson P.J."/>
        </authorList>
    </citation>
    <scope>NUCLEOTIDE SEQUENCE [LARGE SCALE GENOMIC DNA]</scope>
    <source>
        <strain evidence="3">G3</strain>
    </source>
</reference>
<evidence type="ECO:0000256" key="1">
    <source>
        <dbReference type="SAM" id="MobiDB-lite"/>
    </source>
</evidence>
<accession>A2ETL8</accession>
<dbReference type="Proteomes" id="UP000001542">
    <property type="component" value="Unassembled WGS sequence"/>
</dbReference>
<keyword evidence="2" id="KW-0812">Transmembrane</keyword>
<dbReference type="PANTHER" id="PTHR31607">
    <property type="entry name" value="DUF1216 DOMAIN-CONTAINING PROTEIN-RELATED"/>
    <property type="match status" value="1"/>
</dbReference>
<proteinExistence type="predicted"/>
<organism evidence="3 4">
    <name type="scientific">Trichomonas vaginalis (strain ATCC PRA-98 / G3)</name>
    <dbReference type="NCBI Taxonomy" id="412133"/>
    <lineage>
        <taxon>Eukaryota</taxon>
        <taxon>Metamonada</taxon>
        <taxon>Parabasalia</taxon>
        <taxon>Trichomonadida</taxon>
        <taxon>Trichomonadidae</taxon>
        <taxon>Trichomonas</taxon>
    </lineage>
</organism>
<keyword evidence="2" id="KW-1133">Transmembrane helix</keyword>
<evidence type="ECO:0000313" key="3">
    <source>
        <dbReference type="EMBL" id="EAY03986.1"/>
    </source>
</evidence>
<sequence length="396" mass="45257">MNVFTAFSLVIINDNLTYRSRSYVCKRCDKNFSKLASFNYYETPINTKEQNCSLSRKNLNEDIKLTLNFLNYLRWLSGFKNKISFDYSYLDSICKCAIYNHFNELTNYPVGEGHECYSYEVLQGCQSSLVQKGVTNTASAILNSYRNENDEYLGQRMWLLYHKFGYTTFCGAGNATAFKVVGNKEVEIENLTFIVSPPPGPCPKEFFLNTWSFIAPGLSGQAEVVVYVNGTKVNMKSEPEVLGWNFFTYKFIKFVPDTVYAPSTTYEVTVIDGETQYDYSIFTTDCNSDISDQEFNEQKYYDSRINDLKKDLSNTGILVGSSAAFLVLVIIILIGVLVSFDKKNSIINAYTKPQNEKHQNQQRMRRNSDERQTNNNKAKAPNNQGARSRNQTVKAK</sequence>
<dbReference type="SMR" id="A2ETL8"/>
<gene>
    <name evidence="3" type="ORF">TVAG_195790</name>
</gene>
<dbReference type="PANTHER" id="PTHR31607:SF37">
    <property type="entry name" value="FOLLISTATIN-LIKE DOMAIN-CONTAINING PROTEIN"/>
    <property type="match status" value="1"/>
</dbReference>
<dbReference type="VEuPathDB" id="TrichDB:TVAG_195790"/>
<dbReference type="InParanoid" id="A2ETL8"/>
<evidence type="ECO:0000313" key="4">
    <source>
        <dbReference type="Proteomes" id="UP000001542"/>
    </source>
</evidence>
<dbReference type="EMBL" id="DS113488">
    <property type="protein sequence ID" value="EAY03986.1"/>
    <property type="molecule type" value="Genomic_DNA"/>
</dbReference>
<keyword evidence="4" id="KW-1185">Reference proteome</keyword>
<evidence type="ECO:0000256" key="2">
    <source>
        <dbReference type="SAM" id="Phobius"/>
    </source>
</evidence>
<keyword evidence="2" id="KW-0472">Membrane</keyword>
<protein>
    <submittedName>
        <fullName evidence="3">Uncharacterized protein</fullName>
    </submittedName>
</protein>
<feature type="region of interest" description="Disordered" evidence="1">
    <location>
        <begin position="351"/>
        <end position="396"/>
    </location>
</feature>
<dbReference type="VEuPathDB" id="TrichDB:TVAGG3_0404000"/>
<dbReference type="RefSeq" id="XP_001316209.1">
    <property type="nucleotide sequence ID" value="XM_001316174.1"/>
</dbReference>